<evidence type="ECO:0000256" key="2">
    <source>
        <dbReference type="ARBA" id="ARBA00022763"/>
    </source>
</evidence>
<protein>
    <recommendedName>
        <fullName evidence="8">Aminotransferase-like plant mobile domain-containing protein</fullName>
    </recommendedName>
</protein>
<keyword evidence="3" id="KW-0234">DNA repair</keyword>
<reference evidence="6 7" key="1">
    <citation type="submission" date="2024-01" db="EMBL/GenBank/DDBJ databases">
        <authorList>
            <person name="Waweru B."/>
        </authorList>
    </citation>
    <scope>NUCLEOTIDE SEQUENCE [LARGE SCALE GENOMIC DNA]</scope>
</reference>
<dbReference type="GO" id="GO:0005634">
    <property type="term" value="C:nucleus"/>
    <property type="evidence" value="ECO:0007669"/>
    <property type="project" value="UniProtKB-SubCell"/>
</dbReference>
<organism evidence="6 7">
    <name type="scientific">Dovyalis caffra</name>
    <dbReference type="NCBI Taxonomy" id="77055"/>
    <lineage>
        <taxon>Eukaryota</taxon>
        <taxon>Viridiplantae</taxon>
        <taxon>Streptophyta</taxon>
        <taxon>Embryophyta</taxon>
        <taxon>Tracheophyta</taxon>
        <taxon>Spermatophyta</taxon>
        <taxon>Magnoliopsida</taxon>
        <taxon>eudicotyledons</taxon>
        <taxon>Gunneridae</taxon>
        <taxon>Pentapetalae</taxon>
        <taxon>rosids</taxon>
        <taxon>fabids</taxon>
        <taxon>Malpighiales</taxon>
        <taxon>Salicaceae</taxon>
        <taxon>Flacourtieae</taxon>
        <taxon>Dovyalis</taxon>
    </lineage>
</organism>
<evidence type="ECO:0000256" key="5">
    <source>
        <dbReference type="SAM" id="MobiDB-lite"/>
    </source>
</evidence>
<evidence type="ECO:0000256" key="3">
    <source>
        <dbReference type="ARBA" id="ARBA00023204"/>
    </source>
</evidence>
<evidence type="ECO:0000313" key="6">
    <source>
        <dbReference type="EMBL" id="CAK7338231.1"/>
    </source>
</evidence>
<keyword evidence="7" id="KW-1185">Reference proteome</keyword>
<name>A0AAV1RPA3_9ROSI</name>
<dbReference type="AlphaFoldDB" id="A0AAV1RPA3"/>
<evidence type="ECO:0000256" key="4">
    <source>
        <dbReference type="ARBA" id="ARBA00023242"/>
    </source>
</evidence>
<dbReference type="GO" id="GO:0006281">
    <property type="term" value="P:DNA repair"/>
    <property type="evidence" value="ECO:0007669"/>
    <property type="project" value="UniProtKB-KW"/>
</dbReference>
<evidence type="ECO:0000313" key="7">
    <source>
        <dbReference type="Proteomes" id="UP001314170"/>
    </source>
</evidence>
<dbReference type="InterPro" id="IPR039776">
    <property type="entry name" value="Pds5"/>
</dbReference>
<dbReference type="GO" id="GO:0000785">
    <property type="term" value="C:chromatin"/>
    <property type="evidence" value="ECO:0007669"/>
    <property type="project" value="TreeGrafter"/>
</dbReference>
<keyword evidence="2" id="KW-0227">DNA damage</keyword>
<accession>A0AAV1RPA3</accession>
<evidence type="ECO:0000256" key="1">
    <source>
        <dbReference type="ARBA" id="ARBA00004123"/>
    </source>
</evidence>
<gene>
    <name evidence="6" type="ORF">DCAF_LOCUS13274</name>
</gene>
<dbReference type="Proteomes" id="UP001314170">
    <property type="component" value="Unassembled WGS sequence"/>
</dbReference>
<comment type="caution">
    <text evidence="6">The sequence shown here is derived from an EMBL/GenBank/DDBJ whole genome shotgun (WGS) entry which is preliminary data.</text>
</comment>
<feature type="compositionally biased region" description="Basic and acidic residues" evidence="5">
    <location>
        <begin position="184"/>
        <end position="194"/>
    </location>
</feature>
<dbReference type="GO" id="GO:0007064">
    <property type="term" value="P:mitotic sister chromatid cohesion"/>
    <property type="evidence" value="ECO:0007669"/>
    <property type="project" value="InterPro"/>
</dbReference>
<proteinExistence type="predicted"/>
<feature type="region of interest" description="Disordered" evidence="5">
    <location>
        <begin position="263"/>
        <end position="285"/>
    </location>
</feature>
<dbReference type="PANTHER" id="PTHR12663:SF3">
    <property type="entry name" value="SISTER CHROMATID COHESION PROTEIN PDS5 HOMOLOG C"/>
    <property type="match status" value="1"/>
</dbReference>
<dbReference type="Pfam" id="PF20168">
    <property type="entry name" value="PDS5"/>
    <property type="match status" value="1"/>
</dbReference>
<dbReference type="EMBL" id="CAWUPB010001111">
    <property type="protein sequence ID" value="CAK7338231.1"/>
    <property type="molecule type" value="Genomic_DNA"/>
</dbReference>
<feature type="compositionally biased region" description="Basic and acidic residues" evidence="5">
    <location>
        <begin position="203"/>
        <end position="233"/>
    </location>
</feature>
<sequence>MEREENELEDEIKEAGHALLSPPSSVSQLIFLLEKLENCLTRVDQSPSNSMQKAVELAMKALMTKELLNHLDVDDVLPIAQKLGERVFENCGSKLARYMPQANYSGQKRSRGRLQYSGSHTELVVKEKNDREEGCGYQVFEEGNREEGERTKEKAVQQEDEISLGEFMKQMRSRKRVKTNQKPVVKEKNDREGGSEMQVFGDKNSDRGRKEEIDREESCKEQGFQEDHSEEGKKAKRKVFKVKRHHKKGVVFLGEIVKKNGSGARVRKDQTGFQEDHSEEGKKAKRKVFKVKKRQKKGVVFCAGIVEEKGRRARVRKYQTSRRKLKYKGKQAMDCKCNQRKMHEFLSNLKGKKRSIIANSIFSAFLDICNCPINRSLAAALIECYDAKTDAFVIAGQPLKFCGKEIEKCIGLSFEGKRVDINLLGGHNDSQIAWRYFQIVKGKARIKKKSAGAGKEKEDGEMRSSLSISSSLLLQELNRMSVDEKDEADNFLRLSILYMFNVYFFPSLSKHISWWPLKFLENLHDFGSYAWGRAAYDYLHKYLQKAAIKLAGQNKFYACLNGCVPLLQTLALERISKLRVLTPPTSLSPSILNSSKMNGMTFDAILQVLAELQPDEIKKCKDCEAIAENETRLQGDMVKRTKRQKWKDMGIEEDKRIEEDLFLIGNALVSSPSSVQQLNALLDSALNPVMKELMTKELLYHSDADVKVSVASCINQILRIKALDVPYGDERMKVDLEILQLIVAAFENLSDTTGPSYSKRVSILDTVANFGSWNLMVDLQCHSSIVEMFKHFLTNIR</sequence>
<keyword evidence="4" id="KW-0539">Nucleus</keyword>
<dbReference type="PANTHER" id="PTHR12663">
    <property type="entry name" value="ANDROGEN INDUCED INHIBITOR OF PROLIFERATION AS3 / PDS5-RELATED"/>
    <property type="match status" value="1"/>
</dbReference>
<feature type="region of interest" description="Disordered" evidence="5">
    <location>
        <begin position="171"/>
        <end position="241"/>
    </location>
</feature>
<evidence type="ECO:0008006" key="8">
    <source>
        <dbReference type="Google" id="ProtNLM"/>
    </source>
</evidence>
<comment type="subcellular location">
    <subcellularLocation>
        <location evidence="1">Nucleus</location>
    </subcellularLocation>
</comment>
<feature type="compositionally biased region" description="Basic and acidic residues" evidence="5">
    <location>
        <begin position="266"/>
        <end position="282"/>
    </location>
</feature>